<comment type="function">
    <text evidence="1 7">Assembles around the rod to form the L-ring and probably protects the motor/basal body from shearing forces during rotation.</text>
</comment>
<dbReference type="PRINTS" id="PR01008">
    <property type="entry name" value="FLGLRINGFLGH"/>
</dbReference>
<dbReference type="GO" id="GO:0003774">
    <property type="term" value="F:cytoskeletal motor activity"/>
    <property type="evidence" value="ECO:0007669"/>
    <property type="project" value="InterPro"/>
</dbReference>
<name>A0A437MAH3_9SPHN</name>
<comment type="subcellular location">
    <subcellularLocation>
        <location evidence="7">Cell outer membrane</location>
    </subcellularLocation>
    <subcellularLocation>
        <location evidence="7">Bacterial flagellum basal body</location>
    </subcellularLocation>
</comment>
<dbReference type="PANTHER" id="PTHR34933:SF1">
    <property type="entry name" value="FLAGELLAR L-RING PROTEIN"/>
    <property type="match status" value="1"/>
</dbReference>
<dbReference type="HAMAP" id="MF_00415">
    <property type="entry name" value="FlgH"/>
    <property type="match status" value="1"/>
</dbReference>
<evidence type="ECO:0000256" key="1">
    <source>
        <dbReference type="ARBA" id="ARBA00002591"/>
    </source>
</evidence>
<dbReference type="InterPro" id="IPR000527">
    <property type="entry name" value="Flag_Lring"/>
</dbReference>
<sequence length="234" mass="24653">MSTRTSKGDMRAFTVLGLVAAMVMGSALEAPAHARKAPRVSEYEPTYAAAPMPAQANGSIYQASMGYNALTNGARAAMVGDIVTILLVERTQAVKANSASTDRSGNVGINPPTTGWLSKLIDKDDVTTSGGGKFDGKGAAAQSNQLNGEISVTIARVYPNGTMLVRGEKLVTLNRGDENIAITGLIRAADIGPDNRVPSTRVADARITYSGKGEIARASRQGWFNRFFSILSPF</sequence>
<dbReference type="PANTHER" id="PTHR34933">
    <property type="entry name" value="FLAGELLAR L-RING PROTEIN"/>
    <property type="match status" value="1"/>
</dbReference>
<evidence type="ECO:0000256" key="4">
    <source>
        <dbReference type="ARBA" id="ARBA00023136"/>
    </source>
</evidence>
<comment type="subunit">
    <text evidence="7">The basal body constitutes a major portion of the flagellar organelle and consists of four rings (L,P,S, and M) mounted on a central rod.</text>
</comment>
<proteinExistence type="inferred from homology"/>
<evidence type="ECO:0000313" key="8">
    <source>
        <dbReference type="EMBL" id="RVT94631.1"/>
    </source>
</evidence>
<keyword evidence="8" id="KW-0966">Cell projection</keyword>
<dbReference type="Pfam" id="PF02107">
    <property type="entry name" value="FlgH"/>
    <property type="match status" value="1"/>
</dbReference>
<keyword evidence="8" id="KW-0282">Flagellum</keyword>
<dbReference type="OrthoDB" id="9789227at2"/>
<dbReference type="EMBL" id="SACN01000001">
    <property type="protein sequence ID" value="RVT94631.1"/>
    <property type="molecule type" value="Genomic_DNA"/>
</dbReference>
<keyword evidence="5 7" id="KW-0975">Bacterial flagellum</keyword>
<evidence type="ECO:0000256" key="2">
    <source>
        <dbReference type="ARBA" id="ARBA00006929"/>
    </source>
</evidence>
<keyword evidence="3" id="KW-0732">Signal</keyword>
<evidence type="ECO:0000256" key="7">
    <source>
        <dbReference type="HAMAP-Rule" id="MF_00415"/>
    </source>
</evidence>
<evidence type="ECO:0000256" key="5">
    <source>
        <dbReference type="ARBA" id="ARBA00023143"/>
    </source>
</evidence>
<reference evidence="8 9" key="1">
    <citation type="submission" date="2019-01" db="EMBL/GenBank/DDBJ databases">
        <authorList>
            <person name="Chen W.-M."/>
        </authorList>
    </citation>
    <scope>NUCLEOTIDE SEQUENCE [LARGE SCALE GENOMIC DNA]</scope>
    <source>
        <strain evidence="8 9">CCP-7</strain>
    </source>
</reference>
<dbReference type="GO" id="GO:0009279">
    <property type="term" value="C:cell outer membrane"/>
    <property type="evidence" value="ECO:0007669"/>
    <property type="project" value="UniProtKB-SubCell"/>
</dbReference>
<keyword evidence="9" id="KW-1185">Reference proteome</keyword>
<dbReference type="AlphaFoldDB" id="A0A437MAH3"/>
<dbReference type="GO" id="GO:0071973">
    <property type="term" value="P:bacterial-type flagellum-dependent cell motility"/>
    <property type="evidence" value="ECO:0007669"/>
    <property type="project" value="InterPro"/>
</dbReference>
<comment type="similarity">
    <text evidence="2 7">Belongs to the FlgH family.</text>
</comment>
<protein>
    <recommendedName>
        <fullName evidence="7">Flagellar L-ring protein</fullName>
    </recommendedName>
    <alternativeName>
        <fullName evidence="7">Basal body L-ring protein</fullName>
    </alternativeName>
</protein>
<keyword evidence="4 7" id="KW-0472">Membrane</keyword>
<dbReference type="GO" id="GO:0009427">
    <property type="term" value="C:bacterial-type flagellum basal body, distal rod, L ring"/>
    <property type="evidence" value="ECO:0007669"/>
    <property type="project" value="InterPro"/>
</dbReference>
<keyword evidence="8" id="KW-0969">Cilium</keyword>
<dbReference type="Proteomes" id="UP000282971">
    <property type="component" value="Unassembled WGS sequence"/>
</dbReference>
<gene>
    <name evidence="7" type="primary">flgH</name>
    <name evidence="8" type="ORF">EOD43_12590</name>
</gene>
<dbReference type="RefSeq" id="WP_127744205.1">
    <property type="nucleotide sequence ID" value="NZ_SACN01000001.1"/>
</dbReference>
<evidence type="ECO:0000256" key="3">
    <source>
        <dbReference type="ARBA" id="ARBA00022729"/>
    </source>
</evidence>
<evidence type="ECO:0000313" key="9">
    <source>
        <dbReference type="Proteomes" id="UP000282971"/>
    </source>
</evidence>
<accession>A0A437MAH3</accession>
<keyword evidence="6 7" id="KW-0998">Cell outer membrane</keyword>
<organism evidence="8 9">
    <name type="scientific">Sphingomonas crocodyli</name>
    <dbReference type="NCBI Taxonomy" id="1979270"/>
    <lineage>
        <taxon>Bacteria</taxon>
        <taxon>Pseudomonadati</taxon>
        <taxon>Pseudomonadota</taxon>
        <taxon>Alphaproteobacteria</taxon>
        <taxon>Sphingomonadales</taxon>
        <taxon>Sphingomonadaceae</taxon>
        <taxon>Sphingomonas</taxon>
    </lineage>
</organism>
<comment type="caution">
    <text evidence="8">The sequence shown here is derived from an EMBL/GenBank/DDBJ whole genome shotgun (WGS) entry which is preliminary data.</text>
</comment>
<evidence type="ECO:0000256" key="6">
    <source>
        <dbReference type="ARBA" id="ARBA00023237"/>
    </source>
</evidence>